<evidence type="ECO:0000313" key="4">
    <source>
        <dbReference type="Proteomes" id="UP000198981"/>
    </source>
</evidence>
<accession>A0A1G4X958</accession>
<dbReference type="GO" id="GO:0016491">
    <property type="term" value="F:oxidoreductase activity"/>
    <property type="evidence" value="ECO:0007669"/>
    <property type="project" value="UniProtKB-KW"/>
</dbReference>
<dbReference type="InterPro" id="IPR051267">
    <property type="entry name" value="STEAP_metalloreductase"/>
</dbReference>
<dbReference type="Gene3D" id="3.40.50.720">
    <property type="entry name" value="NAD(P)-binding Rossmann-like Domain"/>
    <property type="match status" value="1"/>
</dbReference>
<keyword evidence="1" id="KW-0560">Oxidoreductase</keyword>
<dbReference type="PANTHER" id="PTHR14239">
    <property type="entry name" value="DUDULIN-RELATED"/>
    <property type="match status" value="1"/>
</dbReference>
<dbReference type="STRING" id="1960309.SAMN03159343_0111"/>
<gene>
    <name evidence="3" type="ORF">SAMN03159343_0111</name>
</gene>
<dbReference type="SUPFAM" id="SSF51735">
    <property type="entry name" value="NAD(P)-binding Rossmann-fold domains"/>
    <property type="match status" value="1"/>
</dbReference>
<protein>
    <recommendedName>
        <fullName evidence="2">Pyrroline-5-carboxylate reductase catalytic N-terminal domain-containing protein</fullName>
    </recommendedName>
</protein>
<dbReference type="Pfam" id="PF03807">
    <property type="entry name" value="F420_oxidored"/>
    <property type="match status" value="1"/>
</dbReference>
<evidence type="ECO:0000256" key="1">
    <source>
        <dbReference type="ARBA" id="ARBA00023002"/>
    </source>
</evidence>
<dbReference type="RefSeq" id="WP_092798735.1">
    <property type="nucleotide sequence ID" value="NZ_FMUH01000001.1"/>
</dbReference>
<keyword evidence="4" id="KW-1185">Reference proteome</keyword>
<evidence type="ECO:0000313" key="3">
    <source>
        <dbReference type="EMBL" id="SCX37474.1"/>
    </source>
</evidence>
<proteinExistence type="predicted"/>
<dbReference type="InterPro" id="IPR036291">
    <property type="entry name" value="NAD(P)-bd_dom_sf"/>
</dbReference>
<dbReference type="EMBL" id="FMUH01000001">
    <property type="protein sequence ID" value="SCX37474.1"/>
    <property type="molecule type" value="Genomic_DNA"/>
</dbReference>
<dbReference type="AlphaFoldDB" id="A0A1G4X958"/>
<organism evidence="3 4">
    <name type="scientific">Klenkia marina</name>
    <dbReference type="NCBI Taxonomy" id="1960309"/>
    <lineage>
        <taxon>Bacteria</taxon>
        <taxon>Bacillati</taxon>
        <taxon>Actinomycetota</taxon>
        <taxon>Actinomycetes</taxon>
        <taxon>Geodermatophilales</taxon>
        <taxon>Geodermatophilaceae</taxon>
        <taxon>Klenkia</taxon>
    </lineage>
</organism>
<feature type="domain" description="Pyrroline-5-carboxylate reductase catalytic N-terminal" evidence="2">
    <location>
        <begin position="3"/>
        <end position="97"/>
    </location>
</feature>
<evidence type="ECO:0000259" key="2">
    <source>
        <dbReference type="Pfam" id="PF03807"/>
    </source>
</evidence>
<sequence length="221" mass="23676">MTTIGIIGAGLIGSQLARISTDAGYDVVIANSRGPETLAELVAEVEARDTRQGSITAATAAEAGAAGEVVVVTVPLKNLGDVPVEPLAGKVVIDTDNYYPERDGHIAELDAETTTTAEMAQAHLPTSKVVKAFNHIYAEHLTTKRSPSGTPHRRALVIAGDDADAKAWVADYIDRLGFDTYDVGPLAEGWRIQRDTPGYGPEYDVEQLRQATAEAKRYRDM</sequence>
<dbReference type="Proteomes" id="UP000198981">
    <property type="component" value="Unassembled WGS sequence"/>
</dbReference>
<dbReference type="InterPro" id="IPR028939">
    <property type="entry name" value="P5C_Rdtase_cat_N"/>
</dbReference>
<name>A0A1G4X958_9ACTN</name>
<dbReference type="PANTHER" id="PTHR14239:SF10">
    <property type="entry name" value="REDUCTASE"/>
    <property type="match status" value="1"/>
</dbReference>
<dbReference type="OrthoDB" id="1523398at2"/>
<reference evidence="4" key="1">
    <citation type="submission" date="2016-10" db="EMBL/GenBank/DDBJ databases">
        <authorList>
            <person name="Varghese N."/>
            <person name="Submissions S."/>
        </authorList>
    </citation>
    <scope>NUCLEOTIDE SEQUENCE [LARGE SCALE GENOMIC DNA]</scope>
    <source>
        <strain evidence="4">DSM 45722</strain>
    </source>
</reference>